<gene>
    <name evidence="2" type="ORF">mPipKuh1_009594</name>
</gene>
<feature type="compositionally biased region" description="Polar residues" evidence="1">
    <location>
        <begin position="121"/>
        <end position="131"/>
    </location>
</feature>
<reference evidence="2 3" key="1">
    <citation type="journal article" date="2020" name="Nature">
        <title>Six reference-quality genomes reveal evolution of bat adaptations.</title>
        <authorList>
            <person name="Jebb D."/>
            <person name="Huang Z."/>
            <person name="Pippel M."/>
            <person name="Hughes G.M."/>
            <person name="Lavrichenko K."/>
            <person name="Devanna P."/>
            <person name="Winkler S."/>
            <person name="Jermiin L.S."/>
            <person name="Skirmuntt E.C."/>
            <person name="Katzourakis A."/>
            <person name="Burkitt-Gray L."/>
            <person name="Ray D.A."/>
            <person name="Sullivan K.A.M."/>
            <person name="Roscito J.G."/>
            <person name="Kirilenko B.M."/>
            <person name="Davalos L.M."/>
            <person name="Corthals A.P."/>
            <person name="Power M.L."/>
            <person name="Jones G."/>
            <person name="Ransome R.D."/>
            <person name="Dechmann D.K.N."/>
            <person name="Locatelli A.G."/>
            <person name="Puechmaille S.J."/>
            <person name="Fedrigo O."/>
            <person name="Jarvis E.D."/>
            <person name="Hiller M."/>
            <person name="Vernes S.C."/>
            <person name="Myers E.W."/>
            <person name="Teeling E.C."/>
        </authorList>
    </citation>
    <scope>NUCLEOTIDE SEQUENCE [LARGE SCALE GENOMIC DNA]</scope>
    <source>
        <strain evidence="2">MPipKuh1</strain>
        <tissue evidence="2">Flight muscle</tissue>
    </source>
</reference>
<keyword evidence="3" id="KW-1185">Reference proteome</keyword>
<feature type="compositionally biased region" description="Basic and acidic residues" evidence="1">
    <location>
        <begin position="99"/>
        <end position="111"/>
    </location>
</feature>
<feature type="region of interest" description="Disordered" evidence="1">
    <location>
        <begin position="99"/>
        <end position="131"/>
    </location>
</feature>
<organism evidence="2 3">
    <name type="scientific">Pipistrellus kuhlii</name>
    <name type="common">Kuhl's pipistrelle</name>
    <dbReference type="NCBI Taxonomy" id="59472"/>
    <lineage>
        <taxon>Eukaryota</taxon>
        <taxon>Metazoa</taxon>
        <taxon>Chordata</taxon>
        <taxon>Craniata</taxon>
        <taxon>Vertebrata</taxon>
        <taxon>Euteleostomi</taxon>
        <taxon>Mammalia</taxon>
        <taxon>Eutheria</taxon>
        <taxon>Laurasiatheria</taxon>
        <taxon>Chiroptera</taxon>
        <taxon>Yangochiroptera</taxon>
        <taxon>Vespertilionidae</taxon>
        <taxon>Pipistrellus</taxon>
    </lineage>
</organism>
<evidence type="ECO:0000256" key="1">
    <source>
        <dbReference type="SAM" id="MobiDB-lite"/>
    </source>
</evidence>
<dbReference type="Proteomes" id="UP000558488">
    <property type="component" value="Unassembled WGS sequence"/>
</dbReference>
<comment type="caution">
    <text evidence="2">The sequence shown here is derived from an EMBL/GenBank/DDBJ whole genome shotgun (WGS) entry which is preliminary data.</text>
</comment>
<proteinExistence type="predicted"/>
<evidence type="ECO:0000313" key="3">
    <source>
        <dbReference type="Proteomes" id="UP000558488"/>
    </source>
</evidence>
<accession>A0A7J7ZK15</accession>
<dbReference type="EMBL" id="JACAGB010000003">
    <property type="protein sequence ID" value="KAF6374375.1"/>
    <property type="molecule type" value="Genomic_DNA"/>
</dbReference>
<evidence type="ECO:0000313" key="2">
    <source>
        <dbReference type="EMBL" id="KAF6374375.1"/>
    </source>
</evidence>
<dbReference type="AlphaFoldDB" id="A0A7J7ZK15"/>
<sequence>MPLQWTLIHTKYHRITTSFPWTLYVVLMQPSILSLLGNHLTSLPSCKHFGQLHREFFSHELLSGNYCPLIVPEFLFFCCFVNPHLRYFDFQKEWKGEGKAEEERHPGERDSSTGCLLHMPNKSQGWSLQPR</sequence>
<protein>
    <submittedName>
        <fullName evidence="2">Uncharacterized protein</fullName>
    </submittedName>
</protein>
<name>A0A7J7ZK15_PIPKU</name>